<dbReference type="InterPro" id="IPR008207">
    <property type="entry name" value="Sig_transdc_His_kin_Hpt_dom"/>
</dbReference>
<evidence type="ECO:0000256" key="1">
    <source>
        <dbReference type="ARBA" id="ARBA00023012"/>
    </source>
</evidence>
<gene>
    <name evidence="3" type="ORF">K678_09665</name>
</gene>
<name>S9TT55_MAGFU</name>
<organism evidence="3 4">
    <name type="scientific">Magnetospirillum fulvum MGU-K5</name>
    <dbReference type="NCBI Taxonomy" id="1316936"/>
    <lineage>
        <taxon>Bacteria</taxon>
        <taxon>Pseudomonadati</taxon>
        <taxon>Pseudomonadota</taxon>
        <taxon>Alphaproteobacteria</taxon>
        <taxon>Rhodospirillales</taxon>
        <taxon>Rhodospirillaceae</taxon>
        <taxon>Magnetospirillum</taxon>
    </lineage>
</organism>
<dbReference type="InterPro" id="IPR036641">
    <property type="entry name" value="HPT_dom_sf"/>
</dbReference>
<protein>
    <recommendedName>
        <fullName evidence="2">HPt domain-containing protein</fullName>
    </recommendedName>
</protein>
<sequence length="134" mass="14128">MATLDPDALKRAEAALAAIQHRYIEWAEADYARLDAAWAACATTPDPEGAALRRLFQIAHDMKGQAATFDYQLVSDLGNRLCREIEAARADGVGSDRHVRLAALVAAIGRVIRERISGTGGAAGDALLAGIDGG</sequence>
<dbReference type="RefSeq" id="WP_021132263.1">
    <property type="nucleotide sequence ID" value="NZ_AQPH01000032.1"/>
</dbReference>
<dbReference type="OrthoDB" id="9786548at2"/>
<reference evidence="3 4" key="1">
    <citation type="submission" date="2013-04" db="EMBL/GenBank/DDBJ databases">
        <authorList>
            <person name="Kuznetsov B."/>
            <person name="Ivanovsky R."/>
        </authorList>
    </citation>
    <scope>NUCLEOTIDE SEQUENCE [LARGE SCALE GENOMIC DNA]</scope>
    <source>
        <strain evidence="3 4">MGU-K5</strain>
    </source>
</reference>
<evidence type="ECO:0000259" key="2">
    <source>
        <dbReference type="Pfam" id="PF01627"/>
    </source>
</evidence>
<keyword evidence="1" id="KW-0902">Two-component regulatory system</keyword>
<evidence type="ECO:0000313" key="3">
    <source>
        <dbReference type="EMBL" id="EPY01710.1"/>
    </source>
</evidence>
<dbReference type="GO" id="GO:0000160">
    <property type="term" value="P:phosphorelay signal transduction system"/>
    <property type="evidence" value="ECO:0007669"/>
    <property type="project" value="UniProtKB-KW"/>
</dbReference>
<evidence type="ECO:0000313" key="4">
    <source>
        <dbReference type="Proteomes" id="UP000015350"/>
    </source>
</evidence>
<feature type="domain" description="HPt" evidence="2">
    <location>
        <begin position="22"/>
        <end position="91"/>
    </location>
</feature>
<dbReference type="AlphaFoldDB" id="S9TT55"/>
<accession>S9TT55</accession>
<dbReference type="SUPFAM" id="SSF47226">
    <property type="entry name" value="Histidine-containing phosphotransfer domain, HPT domain"/>
    <property type="match status" value="1"/>
</dbReference>
<dbReference type="GO" id="GO:0004672">
    <property type="term" value="F:protein kinase activity"/>
    <property type="evidence" value="ECO:0007669"/>
    <property type="project" value="UniProtKB-ARBA"/>
</dbReference>
<proteinExistence type="predicted"/>
<dbReference type="STRING" id="1316936.K678_09665"/>
<dbReference type="Gene3D" id="1.20.120.160">
    <property type="entry name" value="HPT domain"/>
    <property type="match status" value="1"/>
</dbReference>
<dbReference type="Pfam" id="PF01627">
    <property type="entry name" value="Hpt"/>
    <property type="match status" value="1"/>
</dbReference>
<comment type="caution">
    <text evidence="3">The sequence shown here is derived from an EMBL/GenBank/DDBJ whole genome shotgun (WGS) entry which is preliminary data.</text>
</comment>
<dbReference type="Proteomes" id="UP000015350">
    <property type="component" value="Unassembled WGS sequence"/>
</dbReference>
<dbReference type="eggNOG" id="ENOG5033FZU">
    <property type="taxonomic scope" value="Bacteria"/>
</dbReference>
<dbReference type="PATRIC" id="fig|1316936.3.peg.1930"/>
<dbReference type="EMBL" id="AQPH01000032">
    <property type="protein sequence ID" value="EPY01710.1"/>
    <property type="molecule type" value="Genomic_DNA"/>
</dbReference>